<proteinExistence type="predicted"/>
<reference evidence="1" key="2">
    <citation type="submission" date="2011-04" db="EMBL/GenBank/DDBJ databases">
        <authorList>
            <person name="Genoscope - CEA"/>
        </authorList>
    </citation>
    <scope>NUCLEOTIDE SEQUENCE</scope>
    <source>
        <strain evidence="1">R229</strain>
    </source>
</reference>
<sequence length="86" mass="9319">MNADTKVPDLVIKRCADACSVAPEPVSFQFGRPGSNIEEIKQAGDIAVRLSRPIVVGIVASAIEEKPEVQVLVAWSWNLQVHIGPR</sequence>
<reference evidence="1" key="1">
    <citation type="journal article" date="2011" name="PLoS ONE">
        <title>Ralstonia syzygii, the Blood Disease Bacterium and some Asian R. solanacearum strains form a single genomic species despite divergent lifestyles.</title>
        <authorList>
            <person name="Remenant B."/>
            <person name="de Cambiaire J.C."/>
            <person name="Cellier G."/>
            <person name="Jacobs J.M."/>
            <person name="Mangenot S."/>
            <person name="Barbe V."/>
            <person name="Lajus A."/>
            <person name="Vallenet D."/>
            <person name="Medigue C."/>
            <person name="Fegan M."/>
            <person name="Allen C."/>
            <person name="Prior P."/>
        </authorList>
    </citation>
    <scope>NUCLEOTIDE SEQUENCE</scope>
    <source>
        <strain evidence="1">R229</strain>
    </source>
</reference>
<organism evidence="1">
    <name type="scientific">blood disease bacterium R229</name>
    <dbReference type="NCBI Taxonomy" id="741978"/>
    <lineage>
        <taxon>Bacteria</taxon>
        <taxon>Pseudomonadati</taxon>
        <taxon>Pseudomonadota</taxon>
        <taxon>Betaproteobacteria</taxon>
        <taxon>Burkholderiales</taxon>
        <taxon>Burkholderiaceae</taxon>
        <taxon>Ralstonia</taxon>
        <taxon>Ralstonia solanacearum species complex</taxon>
    </lineage>
</organism>
<name>G2ZPL0_9RALS</name>
<gene>
    <name evidence="1" type="ORF">BDB_120019</name>
</gene>
<evidence type="ECO:0000313" key="1">
    <source>
        <dbReference type="EMBL" id="CCA80973.1"/>
    </source>
</evidence>
<accession>G2ZPL0</accession>
<protein>
    <submittedName>
        <fullName evidence="1">Uncharacterized protein</fullName>
    </submittedName>
</protein>
<dbReference type="AlphaFoldDB" id="G2ZPL0"/>
<dbReference type="EMBL" id="FR854068">
    <property type="protein sequence ID" value="CCA80973.1"/>
    <property type="molecule type" value="Genomic_DNA"/>
</dbReference>